<keyword evidence="3 5" id="KW-0659">Purine metabolism</keyword>
<dbReference type="EMBL" id="FNON01000001">
    <property type="protein sequence ID" value="SDW55683.1"/>
    <property type="molecule type" value="Genomic_DNA"/>
</dbReference>
<dbReference type="GO" id="GO:0006144">
    <property type="term" value="P:purine nucleobase metabolic process"/>
    <property type="evidence" value="ECO:0007669"/>
    <property type="project" value="UniProtKB-KW"/>
</dbReference>
<dbReference type="PIRSF" id="PIRSF000241">
    <property type="entry name" value="Urate_oxidase"/>
    <property type="match status" value="1"/>
</dbReference>
<feature type="binding site" evidence="7">
    <location>
        <position position="61"/>
    </location>
    <ligand>
        <name>5-hydroxyisourate</name>
        <dbReference type="ChEBI" id="CHEBI:18072"/>
    </ligand>
</feature>
<evidence type="ECO:0000256" key="5">
    <source>
        <dbReference type="PIRNR" id="PIRNR000241"/>
    </source>
</evidence>
<feature type="binding site" evidence="7">
    <location>
        <position position="154"/>
    </location>
    <ligand>
        <name>urate</name>
        <dbReference type="ChEBI" id="CHEBI:17775"/>
    </ligand>
</feature>
<evidence type="ECO:0000256" key="7">
    <source>
        <dbReference type="PIRSR" id="PIRSR000241-2"/>
    </source>
</evidence>
<dbReference type="PRINTS" id="PR00093">
    <property type="entry name" value="URICASE"/>
</dbReference>
<dbReference type="Gene3D" id="3.10.270.10">
    <property type="entry name" value="Urate Oxidase"/>
    <property type="match status" value="1"/>
</dbReference>
<feature type="active site" description="Charge relay system" evidence="6">
    <location>
        <position position="60"/>
    </location>
</feature>
<feature type="active site" description="Charge relay system" evidence="6">
    <location>
        <position position="242"/>
    </location>
</feature>
<feature type="binding site" evidence="7">
    <location>
        <position position="61"/>
    </location>
    <ligand>
        <name>urate</name>
        <dbReference type="ChEBI" id="CHEBI:17775"/>
    </ligand>
</feature>
<evidence type="ECO:0000256" key="8">
    <source>
        <dbReference type="RuleBase" id="RU004455"/>
    </source>
</evidence>
<reference evidence="9" key="1">
    <citation type="submission" date="2016-10" db="EMBL/GenBank/DDBJ databases">
        <authorList>
            <person name="de Groot N.N."/>
        </authorList>
    </citation>
    <scope>NUCLEOTIDE SEQUENCE [LARGE SCALE GENOMIC DNA]</scope>
    <source>
        <strain evidence="9">CPCC 202699</strain>
    </source>
</reference>
<gene>
    <name evidence="9" type="ORF">SAMN05421504_101893</name>
</gene>
<feature type="binding site" evidence="7">
    <location>
        <position position="154"/>
    </location>
    <ligand>
        <name>5-hydroxyisourate</name>
        <dbReference type="ChEBI" id="CHEBI:18072"/>
    </ligand>
</feature>
<name>A0A1H2UHL6_9PSEU</name>
<dbReference type="PANTHER" id="PTHR42874">
    <property type="entry name" value="URICASE"/>
    <property type="match status" value="1"/>
</dbReference>
<evidence type="ECO:0000256" key="3">
    <source>
        <dbReference type="ARBA" id="ARBA00022631"/>
    </source>
</evidence>
<comment type="catalytic activity">
    <reaction evidence="5 8">
        <text>urate + O2 + H2O = 5-hydroxyisourate + H2O2</text>
        <dbReference type="Rhea" id="RHEA:21368"/>
        <dbReference type="ChEBI" id="CHEBI:15377"/>
        <dbReference type="ChEBI" id="CHEBI:15379"/>
        <dbReference type="ChEBI" id="CHEBI:16240"/>
        <dbReference type="ChEBI" id="CHEBI:17775"/>
        <dbReference type="ChEBI" id="CHEBI:18072"/>
        <dbReference type="EC" id="1.7.3.3"/>
    </reaction>
</comment>
<feature type="active site" description="Charge relay system" evidence="6">
    <location>
        <position position="12"/>
    </location>
</feature>
<feature type="binding site" evidence="7">
    <location>
        <position position="214"/>
    </location>
    <ligand>
        <name>5-hydroxyisourate</name>
        <dbReference type="ChEBI" id="CHEBI:18072"/>
    </ligand>
</feature>
<comment type="function">
    <text evidence="5 8">Catalyzes the oxidation of uric acid to 5-hydroxyisourate, which is further processed to form (S)-allantoin.</text>
</comment>
<dbReference type="OrthoDB" id="9809009at2"/>
<comment type="similarity">
    <text evidence="2 5 8">Belongs to the uricase family.</text>
</comment>
<evidence type="ECO:0000256" key="2">
    <source>
        <dbReference type="ARBA" id="ARBA00009760"/>
    </source>
</evidence>
<keyword evidence="10" id="KW-1185">Reference proteome</keyword>
<dbReference type="InterPro" id="IPR002042">
    <property type="entry name" value="Uricase"/>
</dbReference>
<dbReference type="AlphaFoldDB" id="A0A1H2UHL6"/>
<evidence type="ECO:0000256" key="4">
    <source>
        <dbReference type="ARBA" id="ARBA00023002"/>
    </source>
</evidence>
<feature type="binding site" evidence="7">
    <location>
        <position position="60"/>
    </location>
    <ligand>
        <name>5-hydroxyisourate</name>
        <dbReference type="ChEBI" id="CHEBI:18072"/>
    </ligand>
</feature>
<accession>A0A1H2UHL6</accession>
<dbReference type="EC" id="1.7.3.3" evidence="5 8"/>
<dbReference type="Proteomes" id="UP000199515">
    <property type="component" value="Unassembled WGS sequence"/>
</dbReference>
<feature type="binding site" evidence="7">
    <location>
        <position position="240"/>
    </location>
    <ligand>
        <name>O2</name>
        <dbReference type="ChEBI" id="CHEBI:15379"/>
    </ligand>
</feature>
<dbReference type="RefSeq" id="WP_091286851.1">
    <property type="nucleotide sequence ID" value="NZ_FNON01000001.1"/>
</dbReference>
<feature type="binding site" evidence="7">
    <location>
        <position position="240"/>
    </location>
    <ligand>
        <name>urate</name>
        <dbReference type="ChEBI" id="CHEBI:17775"/>
    </ligand>
</feature>
<evidence type="ECO:0000256" key="6">
    <source>
        <dbReference type="PIRSR" id="PIRSR000241-1"/>
    </source>
</evidence>
<dbReference type="GO" id="GO:0019628">
    <property type="term" value="P:urate catabolic process"/>
    <property type="evidence" value="ECO:0007669"/>
    <property type="project" value="UniProtKB-UniPathway"/>
</dbReference>
<dbReference type="GO" id="GO:0004846">
    <property type="term" value="F:urate oxidase activity"/>
    <property type="evidence" value="ECO:0007669"/>
    <property type="project" value="UniProtKB-EC"/>
</dbReference>
<evidence type="ECO:0000256" key="1">
    <source>
        <dbReference type="ARBA" id="ARBA00004831"/>
    </source>
</evidence>
<feature type="binding site" evidence="7">
    <location>
        <position position="171"/>
    </location>
    <ligand>
        <name>urate</name>
        <dbReference type="ChEBI" id="CHEBI:17775"/>
    </ligand>
</feature>
<proteinExistence type="inferred from homology"/>
<comment type="pathway">
    <text evidence="1 5">Purine metabolism; urate degradation; (S)-allantoin from urate: step 1/3.</text>
</comment>
<feature type="binding site" evidence="7">
    <location>
        <position position="60"/>
    </location>
    <ligand>
        <name>O2</name>
        <dbReference type="ChEBI" id="CHEBI:15379"/>
    </ligand>
</feature>
<feature type="binding site" evidence="7">
    <location>
        <position position="171"/>
    </location>
    <ligand>
        <name>5-hydroxyisourate</name>
        <dbReference type="ChEBI" id="CHEBI:18072"/>
    </ligand>
</feature>
<dbReference type="Pfam" id="PF01014">
    <property type="entry name" value="Uricase"/>
    <property type="match status" value="2"/>
</dbReference>
<dbReference type="NCBIfam" id="TIGR03383">
    <property type="entry name" value="urate_oxi"/>
    <property type="match status" value="1"/>
</dbReference>
<evidence type="ECO:0000313" key="9">
    <source>
        <dbReference type="EMBL" id="SDW55683.1"/>
    </source>
</evidence>
<organism evidence="9 10">
    <name type="scientific">Amycolatopsis xylanica</name>
    <dbReference type="NCBI Taxonomy" id="589385"/>
    <lineage>
        <taxon>Bacteria</taxon>
        <taxon>Bacillati</taxon>
        <taxon>Actinomycetota</taxon>
        <taxon>Actinomycetes</taxon>
        <taxon>Pseudonocardiales</taxon>
        <taxon>Pseudonocardiaceae</taxon>
        <taxon>Amycolatopsis</taxon>
    </lineage>
</organism>
<dbReference type="SUPFAM" id="SSF55620">
    <property type="entry name" value="Tetrahydrobiopterin biosynthesis enzymes-like"/>
    <property type="match status" value="2"/>
</dbReference>
<protein>
    <recommendedName>
        <fullName evidence="5 8">Uricase</fullName>
        <ecNumber evidence="5 8">1.7.3.3</ecNumber>
    </recommendedName>
    <alternativeName>
        <fullName evidence="5">Urate oxidase</fullName>
    </alternativeName>
</protein>
<sequence>MAIVLGENQYGKAENRVVRIDRGLDDDEAHRITDLNVSVALSGDMADTHLTGANDKVLATDTQKNTVFAFARDGIGEIEAYGLRLARHFVDSQESIHHSTVSIESYPWTRLGHHSFSRSGEGTRTAVVSYDGVKAQVTGGIKDLTVLNSTGSEFWGFPRDRYTTLGETTDRILATAVSATWRFAVEDTDWAKVYEAARDSLLEAFADTHSLSLQQTLYAMGTRVLETVPELDEVSLSLPNKHHFLVDLEPFGLDNPGEVFFAADRPYGLIEGTVRREA</sequence>
<evidence type="ECO:0000313" key="10">
    <source>
        <dbReference type="Proteomes" id="UP000199515"/>
    </source>
</evidence>
<dbReference type="UniPathway" id="UPA00394">
    <property type="reaction ID" value="UER00650"/>
</dbReference>
<feature type="binding site" evidence="7">
    <location>
        <position position="214"/>
    </location>
    <ligand>
        <name>urate</name>
        <dbReference type="ChEBI" id="CHEBI:17775"/>
    </ligand>
</feature>
<feature type="binding site" evidence="7">
    <location>
        <position position="60"/>
    </location>
    <ligand>
        <name>urate</name>
        <dbReference type="ChEBI" id="CHEBI:17775"/>
    </ligand>
</feature>
<keyword evidence="4 5" id="KW-0560">Oxidoreductase</keyword>
<dbReference type="STRING" id="589385.SAMN05421504_101893"/>
<dbReference type="PANTHER" id="PTHR42874:SF1">
    <property type="entry name" value="URICASE"/>
    <property type="match status" value="1"/>
</dbReference>
<feature type="binding site" evidence="7">
    <location>
        <position position="240"/>
    </location>
    <ligand>
        <name>5-hydroxyisourate</name>
        <dbReference type="ChEBI" id="CHEBI:18072"/>
    </ligand>
</feature>